<evidence type="ECO:0000256" key="3">
    <source>
        <dbReference type="ARBA" id="ARBA00022448"/>
    </source>
</evidence>
<dbReference type="InterPro" id="IPR000015">
    <property type="entry name" value="Fimb_usher"/>
</dbReference>
<evidence type="ECO:0000313" key="14">
    <source>
        <dbReference type="EMBL" id="MDW3776855.1"/>
    </source>
</evidence>
<evidence type="ECO:0000256" key="10">
    <source>
        <dbReference type="ARBA" id="ARBA00023237"/>
    </source>
</evidence>
<dbReference type="Pfam" id="PF13953">
    <property type="entry name" value="PapC_C"/>
    <property type="match status" value="1"/>
</dbReference>
<keyword evidence="10 11" id="KW-0998">Cell outer membrane</keyword>
<keyword evidence="9" id="KW-1015">Disulfide bond</keyword>
<dbReference type="PROSITE" id="PS01151">
    <property type="entry name" value="FIMBRIAL_USHER"/>
    <property type="match status" value="1"/>
</dbReference>
<evidence type="ECO:0000259" key="13">
    <source>
        <dbReference type="Pfam" id="PF13954"/>
    </source>
</evidence>
<dbReference type="Proteomes" id="UP001276300">
    <property type="component" value="Unassembled WGS sequence"/>
</dbReference>
<accession>A0AAW9C6R5</accession>
<dbReference type="Gene3D" id="2.60.40.2070">
    <property type="match status" value="1"/>
</dbReference>
<comment type="similarity">
    <text evidence="2 11">Belongs to the fimbrial export usher family.</text>
</comment>
<dbReference type="AlphaFoldDB" id="A0AAW9C6R5"/>
<protein>
    <submittedName>
        <fullName evidence="14">Fimbria/pilus outer membrane usher protein</fullName>
    </submittedName>
</protein>
<dbReference type="InterPro" id="IPR043142">
    <property type="entry name" value="PapC-like_C_sf"/>
</dbReference>
<keyword evidence="3 11" id="KW-0813">Transport</keyword>
<dbReference type="InterPro" id="IPR018030">
    <property type="entry name" value="Fimbrial_membr_usher_CS"/>
</dbReference>
<dbReference type="InterPro" id="IPR037224">
    <property type="entry name" value="PapC_N_sf"/>
</dbReference>
<evidence type="ECO:0000256" key="9">
    <source>
        <dbReference type="ARBA" id="ARBA00023157"/>
    </source>
</evidence>
<evidence type="ECO:0000256" key="7">
    <source>
        <dbReference type="ARBA" id="ARBA00022729"/>
    </source>
</evidence>
<dbReference type="PROSITE" id="PS51257">
    <property type="entry name" value="PROKAR_LIPOPROTEIN"/>
    <property type="match status" value="1"/>
</dbReference>
<evidence type="ECO:0000256" key="1">
    <source>
        <dbReference type="ARBA" id="ARBA00004571"/>
    </source>
</evidence>
<dbReference type="InterPro" id="IPR025949">
    <property type="entry name" value="PapC-like_C"/>
</dbReference>
<evidence type="ECO:0000259" key="12">
    <source>
        <dbReference type="Pfam" id="PF13953"/>
    </source>
</evidence>
<dbReference type="PANTHER" id="PTHR30451:SF21">
    <property type="entry name" value="FIMBRIAL USHER DOMAIN-CONTAINING PROTEIN YDET-RELATED"/>
    <property type="match status" value="1"/>
</dbReference>
<keyword evidence="8 11" id="KW-0472">Membrane</keyword>
<evidence type="ECO:0000256" key="11">
    <source>
        <dbReference type="RuleBase" id="RU003884"/>
    </source>
</evidence>
<name>A0AAW9C6R5_KLUCR</name>
<dbReference type="RefSeq" id="WP_318242461.1">
    <property type="nucleotide sequence ID" value="NZ_JAUEQX010000007.1"/>
</dbReference>
<dbReference type="PANTHER" id="PTHR30451">
    <property type="entry name" value="OUTER MEMBRANE USHER PROTEIN"/>
    <property type="match status" value="1"/>
</dbReference>
<keyword evidence="6 11" id="KW-0812">Transmembrane</keyword>
<keyword evidence="7" id="KW-0732">Signal</keyword>
<organism evidence="14 15">
    <name type="scientific">Kluyvera cryocrescens</name>
    <name type="common">Kluyvera citrophila</name>
    <dbReference type="NCBI Taxonomy" id="580"/>
    <lineage>
        <taxon>Bacteria</taxon>
        <taxon>Pseudomonadati</taxon>
        <taxon>Pseudomonadota</taxon>
        <taxon>Gammaproteobacteria</taxon>
        <taxon>Enterobacterales</taxon>
        <taxon>Enterobacteriaceae</taxon>
        <taxon>Kluyvera</taxon>
    </lineage>
</organism>
<dbReference type="FunFam" id="2.60.40.3110:FF:000001">
    <property type="entry name" value="Putative fimbrial outer membrane usher"/>
    <property type="match status" value="1"/>
</dbReference>
<dbReference type="Pfam" id="PF00577">
    <property type="entry name" value="Usher"/>
    <property type="match status" value="1"/>
</dbReference>
<keyword evidence="4" id="KW-1134">Transmembrane beta strand</keyword>
<reference evidence="14" key="1">
    <citation type="journal article" date="2023" name="J Glob Antimicrob Resist">
        <title>Emergence of NDM-1 and KPC-3 carbapenemases in Kluyvera cryocrescens: Investigating genetic heterogeneity and acquisition routes of blaNDM-1 in Enterobacterales species in Portugal.</title>
        <authorList>
            <person name="Loiodice M."/>
            <person name="Ribeiro M."/>
            <person name="Peixe L."/>
            <person name="Novais A."/>
        </authorList>
    </citation>
    <scope>NUCLEOTIDE SEQUENCE</scope>
    <source>
        <strain evidence="14">K629</strain>
    </source>
</reference>
<sequence length="848" mass="92442">MTMNRLLASTPPIFIIIILSSCGDAFAREHFNASLLETEQGLPSTVDLSVFEKGMQAPGKYRVDIFLNNKKVDVLEVDFVEDTASTDKTHLIPCLSPEQLLEWGVKIDDYPDVYSGKGNCANLSAIPASSTDFKFSRQQLNISIPQAAMLFRPQDYVSPDKWDEGIPALLLSYNLSGITTRQRNNSGQDGSSQYGSFQPGINVGPWRFRNFTTWNHDNDGNNNVDSVYTYVSRDIKVLKSQLTMGDNNTKNDVFDSFAFRGAELASDDDMTPDSMRNYAPVIHGIAKSNAVVTVMQNGHNIYQTAVAPGAFEINDIYSTGSAGDLQVEIKESDGSIQTLVVPYASLPVLHREGHYDYTLVTGRTDIGSGKEANFAQSTLIYGLPFGLTLYGGVQYADIDYSALSSGLGINLGDIGAFSLDVTQAWSKPYTQDANSNSIQSGDRDSGQSVRLRYSKDVLATGTNVSIAGYRYSTQSYMTLPDVLQSYHSDDHIGRSKDRTEFTLSQDIVYGSISASYIKEHYWDQSALSSISVGYNNSWQGITYGLNYTYSLNQVDDESDNNSGHNESQFSLNVSIPFDKFLPGSYVNYSLNNTHHGATTHNVGISGTALEDNRLNWGIQEGYSNDDNQTNGSVYGNYKGRNSVFNGGYSYDANSHQFNYGIQGGIVAHSHGITLAQKLNETIVLVNAQGAEGVAVSNQTGVMTDGRGFAVVPYANPYHKNSISLDTETISNHSVDLQETTKYVYPTRGAVVEAGYRATIGYRALLTLVQANGKPVPFGATVSVNETPENENNSSIVGDDGQVYLSGLKDAGSVQVKWGMKGASQCTATYSLPEKKSLSGIEILHANCL</sequence>
<dbReference type="GO" id="GO:0015473">
    <property type="term" value="F:fimbrial usher porin activity"/>
    <property type="evidence" value="ECO:0007669"/>
    <property type="project" value="InterPro"/>
</dbReference>
<evidence type="ECO:0000313" key="15">
    <source>
        <dbReference type="Proteomes" id="UP001276300"/>
    </source>
</evidence>
<evidence type="ECO:0000256" key="6">
    <source>
        <dbReference type="ARBA" id="ARBA00022692"/>
    </source>
</evidence>
<comment type="caution">
    <text evidence="14">The sequence shown here is derived from an EMBL/GenBank/DDBJ whole genome shotgun (WGS) entry which is preliminary data.</text>
</comment>
<dbReference type="SUPFAM" id="SSF141729">
    <property type="entry name" value="FimD N-terminal domain-like"/>
    <property type="match status" value="1"/>
</dbReference>
<proteinExistence type="inferred from homology"/>
<keyword evidence="5 11" id="KW-1029">Fimbrium biogenesis</keyword>
<dbReference type="Gene3D" id="2.60.40.2610">
    <property type="entry name" value="Outer membrane usher protein FimD, plug domain"/>
    <property type="match status" value="1"/>
</dbReference>
<dbReference type="InterPro" id="IPR025885">
    <property type="entry name" value="PapC_N"/>
</dbReference>
<evidence type="ECO:0000256" key="5">
    <source>
        <dbReference type="ARBA" id="ARBA00022558"/>
    </source>
</evidence>
<comment type="subcellular location">
    <subcellularLocation>
        <location evidence="1 11">Cell outer membrane</location>
        <topology evidence="1 11">Multi-pass membrane protein</topology>
    </subcellularLocation>
</comment>
<evidence type="ECO:0000256" key="2">
    <source>
        <dbReference type="ARBA" id="ARBA00008064"/>
    </source>
</evidence>
<dbReference type="FunFam" id="3.10.20.410:FF:000001">
    <property type="entry name" value="Fimbrial outer membrane usher protein"/>
    <property type="match status" value="1"/>
</dbReference>
<dbReference type="Gene3D" id="2.60.40.3110">
    <property type="match status" value="1"/>
</dbReference>
<dbReference type="Gene3D" id="3.10.20.410">
    <property type="match status" value="1"/>
</dbReference>
<evidence type="ECO:0000256" key="8">
    <source>
        <dbReference type="ARBA" id="ARBA00023136"/>
    </source>
</evidence>
<dbReference type="GO" id="GO:0009279">
    <property type="term" value="C:cell outer membrane"/>
    <property type="evidence" value="ECO:0007669"/>
    <property type="project" value="UniProtKB-SubCell"/>
</dbReference>
<evidence type="ECO:0000256" key="4">
    <source>
        <dbReference type="ARBA" id="ARBA00022452"/>
    </source>
</evidence>
<dbReference type="GO" id="GO:0009297">
    <property type="term" value="P:pilus assembly"/>
    <property type="evidence" value="ECO:0007669"/>
    <property type="project" value="InterPro"/>
</dbReference>
<feature type="domain" description="PapC-like C-terminal" evidence="12">
    <location>
        <begin position="764"/>
        <end position="833"/>
    </location>
</feature>
<feature type="domain" description="PapC N-terminal" evidence="13">
    <location>
        <begin position="30"/>
        <end position="176"/>
    </location>
</feature>
<dbReference type="Pfam" id="PF13954">
    <property type="entry name" value="PapC_N"/>
    <property type="match status" value="1"/>
</dbReference>
<dbReference type="FunFam" id="2.60.40.2610:FF:000001">
    <property type="entry name" value="Outer membrane fimbrial usher protein"/>
    <property type="match status" value="1"/>
</dbReference>
<dbReference type="EMBL" id="JAUEQX010000007">
    <property type="protein sequence ID" value="MDW3776855.1"/>
    <property type="molecule type" value="Genomic_DNA"/>
</dbReference>
<gene>
    <name evidence="14" type="ORF">QWU01_08530</name>
</gene>
<dbReference type="InterPro" id="IPR042186">
    <property type="entry name" value="FimD_plug_dom"/>
</dbReference>